<protein>
    <submittedName>
        <fullName evidence="1">Uncharacterized protein</fullName>
    </submittedName>
</protein>
<organism evidence="1 2">
    <name type="scientific">Pseudodesulfovibrio cashew</name>
    <dbReference type="NCBI Taxonomy" id="2678688"/>
    <lineage>
        <taxon>Bacteria</taxon>
        <taxon>Pseudomonadati</taxon>
        <taxon>Thermodesulfobacteriota</taxon>
        <taxon>Desulfovibrionia</taxon>
        <taxon>Desulfovibrionales</taxon>
        <taxon>Desulfovibrionaceae</taxon>
    </lineage>
</organism>
<dbReference type="KEGG" id="psel:GM415_04200"/>
<dbReference type="Proteomes" id="UP000428328">
    <property type="component" value="Chromosome"/>
</dbReference>
<gene>
    <name evidence="1" type="ORF">GM415_04200</name>
</gene>
<evidence type="ECO:0000313" key="2">
    <source>
        <dbReference type="Proteomes" id="UP000428328"/>
    </source>
</evidence>
<sequence length="401" mass="43912">MIILLPLYVADSPFWEGENGQSLLRDALLRIREEGSGLRYVAASDSPVLLDMAGECGWENVRAAGPDTDCLRVVPGMEASLKAVRDMALPDEPVLVGNFRNPFLDAAMIRQAAELYAAHPGFGLLSVRAPSDHPCQFNQYLRFEGAGLLVLRDEAAPGLSLSCPWEWEWFEEVAGQTDYAFDEMTFGLKPVEGESLFLKKQDALHARCVVDEGKGGFANPVAPLREGGIVRADAIDGSRCRISFAIGAKNDLLLQVIPFSPETVHWESASEVTSRWPHPVQEVPFPDDCAGMLFFLFSVVEDGGYDMVSAFVPPGAPWAVKIGGANGRVSLDTGKVIHGRQAFPRIYAPDETLCVLPGVPGQAYDLAILERGYPLELGRRSFIIEEGLDFIAYEILRRQDA</sequence>
<accession>A0A6I6JFR2</accession>
<keyword evidence="2" id="KW-1185">Reference proteome</keyword>
<evidence type="ECO:0000313" key="1">
    <source>
        <dbReference type="EMBL" id="QGY39353.1"/>
    </source>
</evidence>
<dbReference type="EMBL" id="CP046400">
    <property type="protein sequence ID" value="QGY39353.1"/>
    <property type="molecule type" value="Genomic_DNA"/>
</dbReference>
<proteinExistence type="predicted"/>
<reference evidence="1 2" key="1">
    <citation type="submission" date="2019-11" db="EMBL/GenBank/DDBJ databases">
        <authorList>
            <person name="Zheng R.K."/>
            <person name="Sun C.M."/>
        </authorList>
    </citation>
    <scope>NUCLEOTIDE SEQUENCE [LARGE SCALE GENOMIC DNA]</scope>
    <source>
        <strain evidence="1 2">SRB007</strain>
    </source>
</reference>
<dbReference type="RefSeq" id="WP_158946579.1">
    <property type="nucleotide sequence ID" value="NZ_CP046400.1"/>
</dbReference>
<name>A0A6I6JFR2_9BACT</name>
<dbReference type="AlphaFoldDB" id="A0A6I6JFR2"/>